<dbReference type="EMBL" id="LAZR01054334">
    <property type="protein sequence ID" value="KKK78779.1"/>
    <property type="molecule type" value="Genomic_DNA"/>
</dbReference>
<gene>
    <name evidence="1" type="ORF">LCGC14_2840120</name>
</gene>
<protein>
    <submittedName>
        <fullName evidence="1">Uncharacterized protein</fullName>
    </submittedName>
</protein>
<sequence length="61" mass="7318">VLRFNYWYSNRRIGRLFYQKEGGKQMKCSCGKEIKKDVAYFIRIEPGEQPEIFCEFCVSIN</sequence>
<comment type="caution">
    <text evidence="1">The sequence shown here is derived from an EMBL/GenBank/DDBJ whole genome shotgun (WGS) entry which is preliminary data.</text>
</comment>
<dbReference type="SUPFAM" id="SSF57821">
    <property type="entry name" value="Hypothetical protein MTH1184"/>
    <property type="match status" value="1"/>
</dbReference>
<name>A0A0F9AJV4_9ZZZZ</name>
<accession>A0A0F9AJV4</accession>
<organism evidence="1">
    <name type="scientific">marine sediment metagenome</name>
    <dbReference type="NCBI Taxonomy" id="412755"/>
    <lineage>
        <taxon>unclassified sequences</taxon>
        <taxon>metagenomes</taxon>
        <taxon>ecological metagenomes</taxon>
    </lineage>
</organism>
<proteinExistence type="predicted"/>
<dbReference type="InterPro" id="IPR036304">
    <property type="entry name" value="MTH1184"/>
</dbReference>
<reference evidence="1" key="1">
    <citation type="journal article" date="2015" name="Nature">
        <title>Complex archaea that bridge the gap between prokaryotes and eukaryotes.</title>
        <authorList>
            <person name="Spang A."/>
            <person name="Saw J.H."/>
            <person name="Jorgensen S.L."/>
            <person name="Zaremba-Niedzwiedzka K."/>
            <person name="Martijn J."/>
            <person name="Lind A.E."/>
            <person name="van Eijk R."/>
            <person name="Schleper C."/>
            <person name="Guy L."/>
            <person name="Ettema T.J."/>
        </authorList>
    </citation>
    <scope>NUCLEOTIDE SEQUENCE</scope>
</reference>
<feature type="non-terminal residue" evidence="1">
    <location>
        <position position="1"/>
    </location>
</feature>
<evidence type="ECO:0000313" key="1">
    <source>
        <dbReference type="EMBL" id="KKK78779.1"/>
    </source>
</evidence>
<dbReference type="AlphaFoldDB" id="A0A0F9AJV4"/>